<name>A0A8S5LAR8_9CAUD</name>
<accession>A0A8S5LAR8</accession>
<reference evidence="1" key="1">
    <citation type="journal article" date="2021" name="Proc. Natl. Acad. Sci. U.S.A.">
        <title>A Catalog of Tens of Thousands of Viruses from Human Metagenomes Reveals Hidden Associations with Chronic Diseases.</title>
        <authorList>
            <person name="Tisza M.J."/>
            <person name="Buck C.B."/>
        </authorList>
    </citation>
    <scope>NUCLEOTIDE SEQUENCE</scope>
    <source>
        <strain evidence="1">Ctv2R2</strain>
    </source>
</reference>
<protein>
    <submittedName>
        <fullName evidence="1">Major capsid protein</fullName>
    </submittedName>
</protein>
<dbReference type="EMBL" id="BK014664">
    <property type="protein sequence ID" value="DAD66882.1"/>
    <property type="molecule type" value="Genomic_DNA"/>
</dbReference>
<sequence length="358" mass="40173">MPNLNYAEQWSPELLAILMQGTLTSPFITSNVRWLDAKTFHFTQMSVSGYKNHKRSGGWNTGEYNQKDVPYTVTHDRDVQFMVDKADVDETNQTASMQNISRIFEQTQAVPETDALFFSKVAQAAQNTELYHSETSATEYTTENVFAKLKAILAAGKLRRYKANGSLIMYVSSDIMDKLEMSKEFTRKIEMTQIAEGGLGIETRVTDIDGVTLMEVVDDERFYDRFDWDVAEGGFAPLKSKYAITTDTDVAEGKTYYTKSDSTYTVVAKPTKTNIGTYYEKTVQGSRKINVLVACGQTCKTVPKISSIYFFAPGAHTEGDGYLYQNRQLSDTFVFPNGKDGKVDSVFVDVDPAEEIAE</sequence>
<evidence type="ECO:0000313" key="1">
    <source>
        <dbReference type="EMBL" id="DAD66882.1"/>
    </source>
</evidence>
<organism evidence="1">
    <name type="scientific">Siphoviridae sp. ctv2R2</name>
    <dbReference type="NCBI Taxonomy" id="2823609"/>
    <lineage>
        <taxon>Viruses</taxon>
        <taxon>Duplodnaviria</taxon>
        <taxon>Heunggongvirae</taxon>
        <taxon>Uroviricota</taxon>
        <taxon>Caudoviricetes</taxon>
    </lineage>
</organism>
<proteinExistence type="predicted"/>